<keyword evidence="1" id="KW-0812">Transmembrane</keyword>
<dbReference type="EMBL" id="MN739390">
    <property type="protein sequence ID" value="QHT02064.1"/>
    <property type="molecule type" value="Genomic_DNA"/>
</dbReference>
<dbReference type="AlphaFoldDB" id="A0A6C0CEP0"/>
<reference evidence="2" key="1">
    <citation type="journal article" date="2020" name="Nature">
        <title>Giant virus diversity and host interactions through global metagenomics.</title>
        <authorList>
            <person name="Schulz F."/>
            <person name="Roux S."/>
            <person name="Paez-Espino D."/>
            <person name="Jungbluth S."/>
            <person name="Walsh D.A."/>
            <person name="Denef V.J."/>
            <person name="McMahon K.D."/>
            <person name="Konstantinidis K.T."/>
            <person name="Eloe-Fadrosh E.A."/>
            <person name="Kyrpides N.C."/>
            <person name="Woyke T."/>
        </authorList>
    </citation>
    <scope>NUCLEOTIDE SEQUENCE</scope>
    <source>
        <strain evidence="2">GVMAG-M-3300020565-3</strain>
    </source>
</reference>
<name>A0A6C0CEP0_9ZZZZ</name>
<proteinExistence type="predicted"/>
<sequence length="495" mass="56159">MKSAYKTINITTISLLYYTVLSVFAILALLALLALFSFIKYMSVSVAAEHFTNNPITISENVLNIKEANKEVSGQHIIVSSDNLANIIDNLKKTNRLTRDTIKVAINTPIYDALRTQTNLQVLIDPYINYYILNNTAPAGGANGASNYKEGIFVCLSHKILREEDCIWDIKGKVIAYLFMSDYLFIQALIKGYNIDINDVYLKKITFADFANTNKIFDFLFTYMVIDSEYMNFICGQRYYINGIKDVDIHRLKAYYPFIKENYNTVKYYYSNSKKANIDIEDLLNKDDRKNNDVYVSSVKSLLPIMSYSIVSSIENFITRLEMPEDYLEAAKEDYYTSDIKAIAGSGASGTGSGASGTGGYYGCYGNSEIKGKFECDSYYNIDGTPKTYYSLWDKRCVADEDCPYYKANTNYPNNRGGCINGGFCEFPVGIKRLGFTKYNDKNLNKPLCYNCNDEVAGANADAKKKPDYVFENDFNERVKHKLNTIITLLDYRAL</sequence>
<accession>A0A6C0CEP0</accession>
<keyword evidence="1" id="KW-0472">Membrane</keyword>
<protein>
    <submittedName>
        <fullName evidence="2">Uncharacterized protein</fullName>
    </submittedName>
</protein>
<evidence type="ECO:0000256" key="1">
    <source>
        <dbReference type="SAM" id="Phobius"/>
    </source>
</evidence>
<organism evidence="2">
    <name type="scientific">viral metagenome</name>
    <dbReference type="NCBI Taxonomy" id="1070528"/>
    <lineage>
        <taxon>unclassified sequences</taxon>
        <taxon>metagenomes</taxon>
        <taxon>organismal metagenomes</taxon>
    </lineage>
</organism>
<feature type="transmembrane region" description="Helical" evidence="1">
    <location>
        <begin position="15"/>
        <end position="39"/>
    </location>
</feature>
<evidence type="ECO:0000313" key="2">
    <source>
        <dbReference type="EMBL" id="QHT02064.1"/>
    </source>
</evidence>
<keyword evidence="1" id="KW-1133">Transmembrane helix</keyword>